<dbReference type="SUPFAM" id="SSF57667">
    <property type="entry name" value="beta-beta-alpha zinc fingers"/>
    <property type="match status" value="1"/>
</dbReference>
<keyword evidence="3" id="KW-0479">Metal-binding</keyword>
<dbReference type="AlphaFoldDB" id="A0A3B1J8G3"/>
<dbReference type="PANTHER" id="PTHR24394:SF29">
    <property type="entry name" value="MYONEURIN"/>
    <property type="match status" value="1"/>
</dbReference>
<evidence type="ECO:0000313" key="14">
    <source>
        <dbReference type="Ensembl" id="ENSAMXP00000038582.1"/>
    </source>
</evidence>
<dbReference type="Ensembl" id="ENSAMXT00000054348.1">
    <property type="protein sequence ID" value="ENSAMXP00000038582.1"/>
    <property type="gene ID" value="ENSAMXG00000008432.2"/>
</dbReference>
<reference evidence="15" key="1">
    <citation type="submission" date="2013-03" db="EMBL/GenBank/DDBJ databases">
        <authorList>
            <person name="Jeffery W."/>
            <person name="Warren W."/>
            <person name="Wilson R.K."/>
        </authorList>
    </citation>
    <scope>NUCLEOTIDE SEQUENCE</scope>
    <source>
        <strain evidence="15">female</strain>
    </source>
</reference>
<dbReference type="PANTHER" id="PTHR24394">
    <property type="entry name" value="ZINC FINGER PROTEIN"/>
    <property type="match status" value="1"/>
</dbReference>
<protein>
    <submittedName>
        <fullName evidence="14">Zinc finger and BTB domain containing 49</fullName>
    </submittedName>
</protein>
<evidence type="ECO:0000256" key="8">
    <source>
        <dbReference type="ARBA" id="ARBA00023125"/>
    </source>
</evidence>
<keyword evidence="5 11" id="KW-0863">Zinc-finger</keyword>
<keyword evidence="10" id="KW-0539">Nucleus</keyword>
<dbReference type="InterPro" id="IPR013087">
    <property type="entry name" value="Znf_C2H2_type"/>
</dbReference>
<dbReference type="GO" id="GO:0008270">
    <property type="term" value="F:zinc ion binding"/>
    <property type="evidence" value="ECO:0007669"/>
    <property type="project" value="UniProtKB-KW"/>
</dbReference>
<dbReference type="PROSITE" id="PS00028">
    <property type="entry name" value="ZINC_FINGER_C2H2_1"/>
    <property type="match status" value="1"/>
</dbReference>
<evidence type="ECO:0000256" key="10">
    <source>
        <dbReference type="ARBA" id="ARBA00023242"/>
    </source>
</evidence>
<evidence type="ECO:0000256" key="1">
    <source>
        <dbReference type="ARBA" id="ARBA00004123"/>
    </source>
</evidence>
<comment type="subcellular location">
    <subcellularLocation>
        <location evidence="1">Nucleus</location>
    </subcellularLocation>
</comment>
<dbReference type="Pfam" id="PF00096">
    <property type="entry name" value="zf-C2H2"/>
    <property type="match status" value="2"/>
</dbReference>
<feature type="region of interest" description="Disordered" evidence="12">
    <location>
        <begin position="95"/>
        <end position="204"/>
    </location>
</feature>
<dbReference type="FunFam" id="3.30.160.60:FF:000185">
    <property type="entry name" value="zinc finger protein 319"/>
    <property type="match status" value="1"/>
</dbReference>
<dbReference type="Proteomes" id="UP000018467">
    <property type="component" value="Unassembled WGS sequence"/>
</dbReference>
<dbReference type="GO" id="GO:0005634">
    <property type="term" value="C:nucleus"/>
    <property type="evidence" value="ECO:0007669"/>
    <property type="project" value="UniProtKB-SubCell"/>
</dbReference>
<evidence type="ECO:0000256" key="7">
    <source>
        <dbReference type="ARBA" id="ARBA00023015"/>
    </source>
</evidence>
<feature type="domain" description="C2H2-type" evidence="13">
    <location>
        <begin position="18"/>
        <end position="45"/>
    </location>
</feature>
<keyword evidence="7" id="KW-0805">Transcription regulation</keyword>
<name>A0A3B1J8G3_ASTMX</name>
<reference evidence="15" key="2">
    <citation type="journal article" date="2014" name="Nat. Commun.">
        <title>The cavefish genome reveals candidate genes for eye loss.</title>
        <authorList>
            <person name="McGaugh S.E."/>
            <person name="Gross J.B."/>
            <person name="Aken B."/>
            <person name="Blin M."/>
            <person name="Borowsky R."/>
            <person name="Chalopin D."/>
            <person name="Hinaux H."/>
            <person name="Jeffery W.R."/>
            <person name="Keene A."/>
            <person name="Ma L."/>
            <person name="Minx P."/>
            <person name="Murphy D."/>
            <person name="O'Quin K.E."/>
            <person name="Retaux S."/>
            <person name="Rohner N."/>
            <person name="Searle S.M."/>
            <person name="Stahl B.A."/>
            <person name="Tabin C."/>
            <person name="Volff J.N."/>
            <person name="Yoshizawa M."/>
            <person name="Warren W.C."/>
        </authorList>
    </citation>
    <scope>NUCLEOTIDE SEQUENCE [LARGE SCALE GENOMIC DNA]</scope>
    <source>
        <strain evidence="15">female</strain>
    </source>
</reference>
<dbReference type="Gene3D" id="3.30.160.60">
    <property type="entry name" value="Classic Zinc Finger"/>
    <property type="match status" value="2"/>
</dbReference>
<dbReference type="Bgee" id="ENSAMXG00000008432">
    <property type="expression patterns" value="Expressed in testis and 14 other cell types or tissues"/>
</dbReference>
<evidence type="ECO:0000313" key="15">
    <source>
        <dbReference type="Proteomes" id="UP000018467"/>
    </source>
</evidence>
<dbReference type="GO" id="GO:0000981">
    <property type="term" value="F:DNA-binding transcription factor activity, RNA polymerase II-specific"/>
    <property type="evidence" value="ECO:0007669"/>
    <property type="project" value="TreeGrafter"/>
</dbReference>
<feature type="compositionally biased region" description="Polar residues" evidence="12">
    <location>
        <begin position="95"/>
        <end position="104"/>
    </location>
</feature>
<evidence type="ECO:0000256" key="9">
    <source>
        <dbReference type="ARBA" id="ARBA00023163"/>
    </source>
</evidence>
<dbReference type="FunFam" id="3.30.160.60:FF:000267">
    <property type="entry name" value="Zinc finger and BTB domain-containing 49"/>
    <property type="match status" value="1"/>
</dbReference>
<evidence type="ECO:0000259" key="13">
    <source>
        <dbReference type="PROSITE" id="PS50157"/>
    </source>
</evidence>
<keyword evidence="8" id="KW-0238">DNA-binding</keyword>
<sequence length="231" mass="24589">MQRKLLKHMQRHSGDKPYCCQTCGKCFAGSGDLQRHVRSHTGERPYVCDTCGKGFTRTAVLRRHHANAGDANAGDANAGDANAGDANALVQQHNPEVSKATASPTTPPSCRNRAQLRPLPSSTPPPAGTCRPLRSVLPQNLLAPPTFNKPLLTHQKAPPPHVKSTLNTDPSAGSALRPHLLTPEAHCSPPLAPVSSQTHSAPYRSSEGFCSSGALWGLAMKTLQSDSDMDQ</sequence>
<reference evidence="14" key="4">
    <citation type="submission" date="2025-09" db="UniProtKB">
        <authorList>
            <consortium name="Ensembl"/>
        </authorList>
    </citation>
    <scope>IDENTIFICATION</scope>
</reference>
<dbReference type="InterPro" id="IPR036236">
    <property type="entry name" value="Znf_C2H2_sf"/>
</dbReference>
<feature type="domain" description="C2H2-type" evidence="13">
    <location>
        <begin position="46"/>
        <end position="77"/>
    </location>
</feature>
<evidence type="ECO:0000256" key="2">
    <source>
        <dbReference type="ARBA" id="ARBA00006991"/>
    </source>
</evidence>
<dbReference type="PROSITE" id="PS50157">
    <property type="entry name" value="ZINC_FINGER_C2H2_2"/>
    <property type="match status" value="2"/>
</dbReference>
<keyword evidence="15" id="KW-1185">Reference proteome</keyword>
<evidence type="ECO:0000256" key="12">
    <source>
        <dbReference type="SAM" id="MobiDB-lite"/>
    </source>
</evidence>
<evidence type="ECO:0000256" key="5">
    <source>
        <dbReference type="ARBA" id="ARBA00022771"/>
    </source>
</evidence>
<proteinExistence type="inferred from homology"/>
<keyword evidence="9" id="KW-0804">Transcription</keyword>
<comment type="similarity">
    <text evidence="2">Belongs to the krueppel C2H2-type zinc-finger protein family.</text>
</comment>
<evidence type="ECO:0000256" key="11">
    <source>
        <dbReference type="PROSITE-ProRule" id="PRU00042"/>
    </source>
</evidence>
<evidence type="ECO:0000256" key="6">
    <source>
        <dbReference type="ARBA" id="ARBA00022833"/>
    </source>
</evidence>
<dbReference type="GeneTree" id="ENSGT00940000158750"/>
<keyword evidence="6" id="KW-0862">Zinc</keyword>
<keyword evidence="4" id="KW-0677">Repeat</keyword>
<evidence type="ECO:0000256" key="3">
    <source>
        <dbReference type="ARBA" id="ARBA00022723"/>
    </source>
</evidence>
<accession>A0A3B1J8G3</accession>
<evidence type="ECO:0000256" key="4">
    <source>
        <dbReference type="ARBA" id="ARBA00022737"/>
    </source>
</evidence>
<reference evidence="14" key="3">
    <citation type="submission" date="2025-08" db="UniProtKB">
        <authorList>
            <consortium name="Ensembl"/>
        </authorList>
    </citation>
    <scope>IDENTIFICATION</scope>
</reference>
<organism evidence="14 15">
    <name type="scientific">Astyanax mexicanus</name>
    <name type="common">Blind cave fish</name>
    <name type="synonym">Astyanax fasciatus mexicanus</name>
    <dbReference type="NCBI Taxonomy" id="7994"/>
    <lineage>
        <taxon>Eukaryota</taxon>
        <taxon>Metazoa</taxon>
        <taxon>Chordata</taxon>
        <taxon>Craniata</taxon>
        <taxon>Vertebrata</taxon>
        <taxon>Euteleostomi</taxon>
        <taxon>Actinopterygii</taxon>
        <taxon>Neopterygii</taxon>
        <taxon>Teleostei</taxon>
        <taxon>Ostariophysi</taxon>
        <taxon>Characiformes</taxon>
        <taxon>Characoidei</taxon>
        <taxon>Acestrorhamphidae</taxon>
        <taxon>Acestrorhamphinae</taxon>
        <taxon>Astyanax</taxon>
    </lineage>
</organism>
<dbReference type="SMART" id="SM00355">
    <property type="entry name" value="ZnF_C2H2"/>
    <property type="match status" value="2"/>
</dbReference>
<dbReference type="GO" id="GO:0003677">
    <property type="term" value="F:DNA binding"/>
    <property type="evidence" value="ECO:0007669"/>
    <property type="project" value="UniProtKB-KW"/>
</dbReference>